<feature type="transmembrane region" description="Helical" evidence="13">
    <location>
        <begin position="48"/>
        <end position="65"/>
    </location>
</feature>
<dbReference type="GO" id="GO:0004768">
    <property type="term" value="F:stearoyl-CoA 9-desaturase activity"/>
    <property type="evidence" value="ECO:0007669"/>
    <property type="project" value="TreeGrafter"/>
</dbReference>
<dbReference type="AlphaFoldDB" id="A0A6H5GH88"/>
<keyword evidence="5" id="KW-0276">Fatty acid metabolism</keyword>
<dbReference type="Proteomes" id="UP000479000">
    <property type="component" value="Unassembled WGS sequence"/>
</dbReference>
<feature type="domain" description="Fatty acid desaturase" evidence="14">
    <location>
        <begin position="77"/>
        <end position="278"/>
    </location>
</feature>
<evidence type="ECO:0000313" key="16">
    <source>
        <dbReference type="Proteomes" id="UP000479000"/>
    </source>
</evidence>
<evidence type="ECO:0000256" key="6">
    <source>
        <dbReference type="ARBA" id="ARBA00022989"/>
    </source>
</evidence>
<dbReference type="GO" id="GO:0005789">
    <property type="term" value="C:endoplasmic reticulum membrane"/>
    <property type="evidence" value="ECO:0007669"/>
    <property type="project" value="TreeGrafter"/>
</dbReference>
<comment type="similarity">
    <text evidence="2 12">Belongs to the fatty acid desaturase type 1 family.</text>
</comment>
<dbReference type="Pfam" id="PF00487">
    <property type="entry name" value="FA_desaturase"/>
    <property type="match status" value="1"/>
</dbReference>
<evidence type="ECO:0000256" key="2">
    <source>
        <dbReference type="ARBA" id="ARBA00009295"/>
    </source>
</evidence>
<keyword evidence="7 12" id="KW-0560">Oxidoreductase</keyword>
<reference evidence="15 16" key="1">
    <citation type="submission" date="2020-02" db="EMBL/GenBank/DDBJ databases">
        <authorList>
            <person name="Ferguson B K."/>
        </authorList>
    </citation>
    <scope>NUCLEOTIDE SEQUENCE [LARGE SCALE GENOMIC DNA]</scope>
</reference>
<evidence type="ECO:0000256" key="12">
    <source>
        <dbReference type="RuleBase" id="RU000581"/>
    </source>
</evidence>
<dbReference type="PRINTS" id="PR00075">
    <property type="entry name" value="FACDDSATRASE"/>
</dbReference>
<comment type="cofactor">
    <cofactor evidence="12">
        <name>Fe(2+)</name>
        <dbReference type="ChEBI" id="CHEBI:29033"/>
    </cofactor>
</comment>
<evidence type="ECO:0000256" key="10">
    <source>
        <dbReference type="ARBA" id="ARBA00023136"/>
    </source>
</evidence>
<keyword evidence="6 13" id="KW-1133">Transmembrane helix</keyword>
<evidence type="ECO:0000256" key="1">
    <source>
        <dbReference type="ARBA" id="ARBA00004141"/>
    </source>
</evidence>
<dbReference type="OrthoDB" id="10260134at2759"/>
<comment type="domain">
    <text evidence="12">The histidine box domains are involved in binding the catalytic metal ions.</text>
</comment>
<keyword evidence="9" id="KW-0443">Lipid metabolism</keyword>
<dbReference type="InterPro" id="IPR005804">
    <property type="entry name" value="FA_desaturase_dom"/>
</dbReference>
<evidence type="ECO:0000256" key="4">
    <source>
        <dbReference type="ARBA" id="ARBA00022692"/>
    </source>
</evidence>
<gene>
    <name evidence="15" type="ORF">NTEN_LOCUS7036</name>
</gene>
<evidence type="ECO:0000256" key="13">
    <source>
        <dbReference type="SAM" id="Phobius"/>
    </source>
</evidence>
<keyword evidence="3 12" id="KW-0444">Lipid biosynthesis</keyword>
<evidence type="ECO:0000259" key="14">
    <source>
        <dbReference type="Pfam" id="PF00487"/>
    </source>
</evidence>
<dbReference type="InterPro" id="IPR015876">
    <property type="entry name" value="Acyl-CoA_DS"/>
</dbReference>
<keyword evidence="11 12" id="KW-0275">Fatty acid biosynthesis</keyword>
<evidence type="ECO:0000256" key="5">
    <source>
        <dbReference type="ARBA" id="ARBA00022832"/>
    </source>
</evidence>
<feature type="transmembrane region" description="Helical" evidence="13">
    <location>
        <begin position="71"/>
        <end position="92"/>
    </location>
</feature>
<organism evidence="15 16">
    <name type="scientific">Nesidiocoris tenuis</name>
    <dbReference type="NCBI Taxonomy" id="355587"/>
    <lineage>
        <taxon>Eukaryota</taxon>
        <taxon>Metazoa</taxon>
        <taxon>Ecdysozoa</taxon>
        <taxon>Arthropoda</taxon>
        <taxon>Hexapoda</taxon>
        <taxon>Insecta</taxon>
        <taxon>Pterygota</taxon>
        <taxon>Neoptera</taxon>
        <taxon>Paraneoptera</taxon>
        <taxon>Hemiptera</taxon>
        <taxon>Heteroptera</taxon>
        <taxon>Panheteroptera</taxon>
        <taxon>Cimicomorpha</taxon>
        <taxon>Miridae</taxon>
        <taxon>Dicyphina</taxon>
        <taxon>Nesidiocoris</taxon>
    </lineage>
</organism>
<name>A0A6H5GH88_9HEMI</name>
<dbReference type="PANTHER" id="PTHR11351:SF61">
    <property type="entry name" value="RH14937P"/>
    <property type="match status" value="1"/>
</dbReference>
<keyword evidence="4 12" id="KW-0812">Transmembrane</keyword>
<protein>
    <recommendedName>
        <fullName evidence="14">Fatty acid desaturase domain-containing protein</fullName>
    </recommendedName>
</protein>
<evidence type="ECO:0000256" key="8">
    <source>
        <dbReference type="ARBA" id="ARBA00023004"/>
    </source>
</evidence>
<dbReference type="GO" id="GO:0005506">
    <property type="term" value="F:iron ion binding"/>
    <property type="evidence" value="ECO:0007669"/>
    <property type="project" value="TreeGrafter"/>
</dbReference>
<feature type="transmembrane region" description="Helical" evidence="13">
    <location>
        <begin position="190"/>
        <end position="212"/>
    </location>
</feature>
<comment type="subcellular location">
    <subcellularLocation>
        <location evidence="1">Membrane</location>
        <topology evidence="1">Multi-pass membrane protein</topology>
    </subcellularLocation>
</comment>
<proteinExistence type="inferred from homology"/>
<evidence type="ECO:0000256" key="11">
    <source>
        <dbReference type="ARBA" id="ARBA00023160"/>
    </source>
</evidence>
<evidence type="ECO:0000256" key="7">
    <source>
        <dbReference type="ARBA" id="ARBA00023002"/>
    </source>
</evidence>
<keyword evidence="8" id="KW-0408">Iron</keyword>
<keyword evidence="16" id="KW-1185">Reference proteome</keyword>
<keyword evidence="10 13" id="KW-0472">Membrane</keyword>
<evidence type="ECO:0000256" key="9">
    <source>
        <dbReference type="ARBA" id="ARBA00023098"/>
    </source>
</evidence>
<accession>A0A6H5GH88</accession>
<dbReference type="EMBL" id="CADCXU010010455">
    <property type="protein sequence ID" value="CAB0001249.1"/>
    <property type="molecule type" value="Genomic_DNA"/>
</dbReference>
<dbReference type="CDD" id="cd03505">
    <property type="entry name" value="Delta9-FADS-like"/>
    <property type="match status" value="1"/>
</dbReference>
<dbReference type="GO" id="GO:0006636">
    <property type="term" value="P:unsaturated fatty acid biosynthetic process"/>
    <property type="evidence" value="ECO:0007669"/>
    <property type="project" value="TreeGrafter"/>
</dbReference>
<sequence>MIFPITFFKAFSKRSAATKSSITDSTDCKIDDKQDERKFKAQWKYPDLLAQVYIHVAGVYGLYLAVTSASILTSIWCVTMIYTSGFGITAGVHRLWSHRSFKAKLPLRILLAFLFTITGQKDIYTWALDHRVHHKYSETDSDPHDANRGFLFSHVGWLVLTPHPNVECKRAQIPMDDLKADAVVMWQKRLLVPLFAIFCIAFPVSVPCYFWSESLLNSLFISFNLRFAATLNIAYCVNSFAHMYGNKPFDRHISPTENIGVALTALGEGWHNYHHVFPWDYKTSEFGQKFNPTTHFINFMAKLGLAYDLKSVPTSIVANRAKRTGDGTWGFGDSDVEPTLIETS</sequence>
<evidence type="ECO:0000256" key="3">
    <source>
        <dbReference type="ARBA" id="ARBA00022516"/>
    </source>
</evidence>
<evidence type="ECO:0000313" key="15">
    <source>
        <dbReference type="EMBL" id="CAB0001249.1"/>
    </source>
</evidence>
<dbReference type="PANTHER" id="PTHR11351">
    <property type="entry name" value="ACYL-COA DESATURASE"/>
    <property type="match status" value="1"/>
</dbReference>